<evidence type="ECO:0000313" key="2">
    <source>
        <dbReference type="EMBL" id="EOP65877.1"/>
    </source>
</evidence>
<comment type="caution">
    <text evidence="2">The sequence shown here is derived from an EMBL/GenBank/DDBJ whole genome shotgun (WGS) entry which is preliminary data.</text>
</comment>
<evidence type="ECO:0000313" key="3">
    <source>
        <dbReference type="Proteomes" id="UP000014019"/>
    </source>
</evidence>
<feature type="transmembrane region" description="Helical" evidence="1">
    <location>
        <begin position="126"/>
        <end position="146"/>
    </location>
</feature>
<dbReference type="Proteomes" id="UP000014019">
    <property type="component" value="Unassembled WGS sequence"/>
</dbReference>
<keyword evidence="1" id="KW-1133">Transmembrane helix</keyword>
<feature type="transmembrane region" description="Helical" evidence="1">
    <location>
        <begin position="55"/>
        <end position="75"/>
    </location>
</feature>
<evidence type="ECO:0000256" key="1">
    <source>
        <dbReference type="SAM" id="Phobius"/>
    </source>
</evidence>
<feature type="transmembrane region" description="Helical" evidence="1">
    <location>
        <begin position="158"/>
        <end position="177"/>
    </location>
</feature>
<dbReference type="AlphaFoldDB" id="R8Q560"/>
<feature type="transmembrane region" description="Helical" evidence="1">
    <location>
        <begin position="95"/>
        <end position="114"/>
    </location>
</feature>
<dbReference type="EMBL" id="AHEZ01000057">
    <property type="protein sequence ID" value="EOP65877.1"/>
    <property type="molecule type" value="Genomic_DNA"/>
</dbReference>
<gene>
    <name evidence="2" type="ORF">IIQ_02663</name>
</gene>
<accession>R8Q560</accession>
<dbReference type="RefSeq" id="WP_016105997.1">
    <property type="nucleotide sequence ID" value="NZ_KB976800.1"/>
</dbReference>
<name>R8Q560_BACCE</name>
<reference evidence="2 3" key="1">
    <citation type="submission" date="2012-12" db="EMBL/GenBank/DDBJ databases">
        <title>The Genome Sequence of Bacillus cereus VD118.</title>
        <authorList>
            <consortium name="The Broad Institute Genome Sequencing Platform"/>
            <consortium name="The Broad Institute Genome Sequencing Center for Infectious Disease"/>
            <person name="Feldgarden M."/>
            <person name="Van der Auwera G.A."/>
            <person name="Mahillon J."/>
            <person name="Duprez V."/>
            <person name="Timmery S."/>
            <person name="Mattelet C."/>
            <person name="Dierick K."/>
            <person name="Sun M."/>
            <person name="Yu Z."/>
            <person name="Zhu L."/>
            <person name="Hu X."/>
            <person name="Shank E.B."/>
            <person name="Swiecicka I."/>
            <person name="Hansen B.M."/>
            <person name="Andrup L."/>
            <person name="Walker B."/>
            <person name="Young S.K."/>
            <person name="Zeng Q."/>
            <person name="Gargeya S."/>
            <person name="Fitzgerald M."/>
            <person name="Haas B."/>
            <person name="Abouelleil A."/>
            <person name="Alvarado L."/>
            <person name="Arachchi H.M."/>
            <person name="Berlin A.M."/>
            <person name="Chapman S.B."/>
            <person name="Dewar J."/>
            <person name="Goldberg J."/>
            <person name="Griggs A."/>
            <person name="Gujja S."/>
            <person name="Hansen M."/>
            <person name="Howarth C."/>
            <person name="Imamovic A."/>
            <person name="Larimer J."/>
            <person name="McCowan C."/>
            <person name="Murphy C."/>
            <person name="Neiman D."/>
            <person name="Pearson M."/>
            <person name="Priest M."/>
            <person name="Roberts A."/>
            <person name="Saif S."/>
            <person name="Shea T."/>
            <person name="Sisk P."/>
            <person name="Sykes S."/>
            <person name="Wortman J."/>
            <person name="Nusbaum C."/>
            <person name="Birren B."/>
        </authorList>
    </citation>
    <scope>NUCLEOTIDE SEQUENCE [LARGE SCALE GENOMIC DNA]</scope>
    <source>
        <strain evidence="2 3">VD118</strain>
    </source>
</reference>
<dbReference type="HOGENOM" id="CLU_086270_0_0_9"/>
<sequence length="249" mass="29360">MLSNLINDGILKNIAAIVTIVSAVGIILKNFIILTTTSDFDKLFFTKVSRAILNIFDFILGTILIYCVAFIWPSIFIFDFISNLFINLTPNEFSIFKLISGLLWFFLMVPIIYFTKSTKSKKRFRIIKWLIFSHIIFSIPFYSILFKKLIEWNSIEQILLTICIPLLVSAFYVITLFQYRSFNQPKFVITILSDEDLQNRKIIHKYTLDENRTVCSFDDESKVNVFYVFNFSSEVYLKYEKIKKRPHHK</sequence>
<dbReference type="PATRIC" id="fig|1053231.3.peg.4147"/>
<keyword evidence="1" id="KW-0472">Membrane</keyword>
<organism evidence="2 3">
    <name type="scientific">Bacillus cereus VD118</name>
    <dbReference type="NCBI Taxonomy" id="1053231"/>
    <lineage>
        <taxon>Bacteria</taxon>
        <taxon>Bacillati</taxon>
        <taxon>Bacillota</taxon>
        <taxon>Bacilli</taxon>
        <taxon>Bacillales</taxon>
        <taxon>Bacillaceae</taxon>
        <taxon>Bacillus</taxon>
        <taxon>Bacillus cereus group</taxon>
    </lineage>
</organism>
<keyword evidence="1" id="KW-0812">Transmembrane</keyword>
<protein>
    <submittedName>
        <fullName evidence="2">Uncharacterized protein</fullName>
    </submittedName>
</protein>
<feature type="transmembrane region" description="Helical" evidence="1">
    <location>
        <begin position="14"/>
        <end position="34"/>
    </location>
</feature>
<proteinExistence type="predicted"/>